<keyword evidence="18" id="KW-1133">Transmembrane helix</keyword>
<dbReference type="GO" id="GO:0009986">
    <property type="term" value="C:cell surface"/>
    <property type="evidence" value="ECO:0007669"/>
    <property type="project" value="TreeGrafter"/>
</dbReference>
<keyword evidence="14" id="KW-1017">Isopeptide bond</keyword>
<dbReference type="GO" id="GO:0005901">
    <property type="term" value="C:caveola"/>
    <property type="evidence" value="ECO:0007669"/>
    <property type="project" value="TreeGrafter"/>
</dbReference>
<dbReference type="OrthoDB" id="195015at2759"/>
<evidence type="ECO:0000256" key="10">
    <source>
        <dbReference type="ARBA" id="ARBA00010532"/>
    </source>
</evidence>
<dbReference type="AlphaFoldDB" id="A0A7L3KMT6"/>
<dbReference type="GO" id="GO:0042953">
    <property type="term" value="P:lipoprotein transport"/>
    <property type="evidence" value="ECO:0007669"/>
    <property type="project" value="TreeGrafter"/>
</dbReference>
<dbReference type="GO" id="GO:0016324">
    <property type="term" value="C:apical plasma membrane"/>
    <property type="evidence" value="ECO:0007669"/>
    <property type="project" value="UniProtKB-SubCell"/>
</dbReference>
<comment type="catalytic activity">
    <reaction evidence="3">
        <text>hexadecanoate(out) = hexadecanoate(in)</text>
        <dbReference type="Rhea" id="RHEA:45256"/>
        <dbReference type="ChEBI" id="CHEBI:7896"/>
    </reaction>
    <physiologicalReaction direction="left-to-right" evidence="3">
        <dbReference type="Rhea" id="RHEA:45257"/>
    </physiologicalReaction>
</comment>
<evidence type="ECO:0000256" key="6">
    <source>
        <dbReference type="ARBA" id="ARBA00004221"/>
    </source>
</evidence>
<gene>
    <name evidence="32" type="primary">Cd36</name>
    <name evidence="32" type="ORF">DRYBRU_R07175</name>
</gene>
<evidence type="ECO:0000256" key="28">
    <source>
        <dbReference type="ARBA" id="ARBA00029966"/>
    </source>
</evidence>
<comment type="catalytic activity">
    <reaction evidence="5">
        <text>butanoate(out) = butanoate(in)</text>
        <dbReference type="Rhea" id="RHEA:45248"/>
        <dbReference type="ChEBI" id="CHEBI:17968"/>
    </reaction>
    <physiologicalReaction direction="left-to-right" evidence="5">
        <dbReference type="Rhea" id="RHEA:45249"/>
    </physiologicalReaction>
</comment>
<dbReference type="GO" id="GO:0007155">
    <property type="term" value="P:cell adhesion"/>
    <property type="evidence" value="ECO:0007669"/>
    <property type="project" value="UniProtKB-KW"/>
</dbReference>
<evidence type="ECO:0000256" key="13">
    <source>
        <dbReference type="ARBA" id="ARBA00022475"/>
    </source>
</evidence>
<dbReference type="InterPro" id="IPR002159">
    <property type="entry name" value="CD36_fam"/>
</dbReference>
<evidence type="ECO:0000256" key="21">
    <source>
        <dbReference type="ARBA" id="ARBA00023136"/>
    </source>
</evidence>
<evidence type="ECO:0000256" key="15">
    <source>
        <dbReference type="ARBA" id="ARBA00022692"/>
    </source>
</evidence>
<comment type="catalytic activity">
    <reaction evidence="4">
        <text>tetradecanoate(out) = tetradecanoate(in)</text>
        <dbReference type="Rhea" id="RHEA:45252"/>
        <dbReference type="ChEBI" id="CHEBI:30807"/>
    </reaction>
    <physiologicalReaction direction="left-to-right" evidence="4">
        <dbReference type="Rhea" id="RHEA:45253"/>
    </physiologicalReaction>
</comment>
<organism evidence="32 33">
    <name type="scientific">Drymodes brunneopygia</name>
    <dbReference type="NCBI Taxonomy" id="626378"/>
    <lineage>
        <taxon>Eukaryota</taxon>
        <taxon>Metazoa</taxon>
        <taxon>Chordata</taxon>
        <taxon>Craniata</taxon>
        <taxon>Vertebrata</taxon>
        <taxon>Euteleostomi</taxon>
        <taxon>Archelosauria</taxon>
        <taxon>Archosauria</taxon>
        <taxon>Dinosauria</taxon>
        <taxon>Saurischia</taxon>
        <taxon>Theropoda</taxon>
        <taxon>Coelurosauria</taxon>
        <taxon>Aves</taxon>
        <taxon>Neognathae</taxon>
        <taxon>Neoaves</taxon>
        <taxon>Telluraves</taxon>
        <taxon>Australaves</taxon>
        <taxon>Passeriformes</taxon>
        <taxon>Petroicidae</taxon>
        <taxon>Drymodes</taxon>
    </lineage>
</organism>
<keyword evidence="25" id="KW-0325">Glycoprotein</keyword>
<dbReference type="InterPro" id="IPR005428">
    <property type="entry name" value="CD36/SCARB1/SNMP1"/>
</dbReference>
<evidence type="ECO:0000256" key="7">
    <source>
        <dbReference type="ARBA" id="ARBA00004285"/>
    </source>
</evidence>
<evidence type="ECO:0000256" key="27">
    <source>
        <dbReference type="ARBA" id="ARBA00023949"/>
    </source>
</evidence>
<keyword evidence="13" id="KW-1003">Cell membrane</keyword>
<evidence type="ECO:0000256" key="14">
    <source>
        <dbReference type="ARBA" id="ARBA00022499"/>
    </source>
</evidence>
<evidence type="ECO:0000256" key="19">
    <source>
        <dbReference type="ARBA" id="ARBA00023034"/>
    </source>
</evidence>
<evidence type="ECO:0000256" key="20">
    <source>
        <dbReference type="ARBA" id="ARBA00023055"/>
    </source>
</evidence>
<keyword evidence="23" id="KW-1015">Disulfide bond</keyword>
<evidence type="ECO:0000256" key="1">
    <source>
        <dbReference type="ARBA" id="ARBA00000542"/>
    </source>
</evidence>
<keyword evidence="33" id="KW-1185">Reference proteome</keyword>
<evidence type="ECO:0000256" key="5">
    <source>
        <dbReference type="ARBA" id="ARBA00001892"/>
    </source>
</evidence>
<dbReference type="GO" id="GO:0005041">
    <property type="term" value="F:low-density lipoprotein particle receptor activity"/>
    <property type="evidence" value="ECO:0007669"/>
    <property type="project" value="TreeGrafter"/>
</dbReference>
<comment type="subcellular location">
    <subcellularLocation>
        <location evidence="6">Apical cell membrane</location>
    </subcellularLocation>
    <subcellularLocation>
        <location evidence="9">Cell membrane</location>
        <topology evidence="9">Multi-pass membrane protein</topology>
    </subcellularLocation>
    <subcellularLocation>
        <location evidence="8">Golgi apparatus</location>
    </subcellularLocation>
    <subcellularLocation>
        <location evidence="7">Membrane raft</location>
    </subcellularLocation>
</comment>
<dbReference type="GO" id="GO:0034383">
    <property type="term" value="P:low-density lipoprotein particle clearance"/>
    <property type="evidence" value="ECO:0007669"/>
    <property type="project" value="TreeGrafter"/>
</dbReference>
<proteinExistence type="inferred from homology"/>
<evidence type="ECO:0000256" key="26">
    <source>
        <dbReference type="ARBA" id="ARBA00023288"/>
    </source>
</evidence>
<dbReference type="GO" id="GO:0005044">
    <property type="term" value="F:scavenger receptor activity"/>
    <property type="evidence" value="ECO:0007669"/>
    <property type="project" value="TreeGrafter"/>
</dbReference>
<dbReference type="PRINTS" id="PR01610">
    <property type="entry name" value="CD36ANTIGEN"/>
</dbReference>
<keyword evidence="19" id="KW-0333">Golgi apparatus</keyword>
<evidence type="ECO:0000256" key="24">
    <source>
        <dbReference type="ARBA" id="ARBA00023170"/>
    </source>
</evidence>
<keyword evidence="20" id="KW-0445">Lipid transport</keyword>
<evidence type="ECO:0000256" key="18">
    <source>
        <dbReference type="ARBA" id="ARBA00022989"/>
    </source>
</evidence>
<evidence type="ECO:0000256" key="30">
    <source>
        <dbReference type="ARBA" id="ARBA00032188"/>
    </source>
</evidence>
<feature type="non-terminal residue" evidence="32">
    <location>
        <position position="159"/>
    </location>
</feature>
<evidence type="ECO:0000256" key="16">
    <source>
        <dbReference type="ARBA" id="ARBA00022843"/>
    </source>
</evidence>
<evidence type="ECO:0000256" key="11">
    <source>
        <dbReference type="ARBA" id="ARBA00020772"/>
    </source>
</evidence>
<dbReference type="Proteomes" id="UP000525319">
    <property type="component" value="Unassembled WGS sequence"/>
</dbReference>
<evidence type="ECO:0000313" key="33">
    <source>
        <dbReference type="Proteomes" id="UP000525319"/>
    </source>
</evidence>
<keyword evidence="22" id="KW-0564">Palmitate</keyword>
<evidence type="ECO:0000256" key="2">
    <source>
        <dbReference type="ARBA" id="ARBA00000626"/>
    </source>
</evidence>
<dbReference type="Pfam" id="PF01130">
    <property type="entry name" value="CD36"/>
    <property type="match status" value="1"/>
</dbReference>
<dbReference type="GO" id="GO:0006898">
    <property type="term" value="P:receptor-mediated endocytosis"/>
    <property type="evidence" value="ECO:0007669"/>
    <property type="project" value="TreeGrafter"/>
</dbReference>
<reference evidence="32 33" key="1">
    <citation type="submission" date="2019-09" db="EMBL/GenBank/DDBJ databases">
        <title>Bird 10,000 Genomes (B10K) Project - Family phase.</title>
        <authorList>
            <person name="Zhang G."/>
        </authorList>
    </citation>
    <scope>NUCLEOTIDE SEQUENCE [LARGE SCALE GENOMIC DNA]</scope>
    <source>
        <strain evidence="32">B10K-DU-030-03</strain>
    </source>
</reference>
<evidence type="ECO:0000256" key="22">
    <source>
        <dbReference type="ARBA" id="ARBA00023139"/>
    </source>
</evidence>
<dbReference type="GO" id="GO:0044539">
    <property type="term" value="P:long-chain fatty acid import into cell"/>
    <property type="evidence" value="ECO:0007669"/>
    <property type="project" value="TreeGrafter"/>
</dbReference>
<dbReference type="PANTHER" id="PTHR11923:SF12">
    <property type="entry name" value="PLATELET GLYCOPROTEIN 4"/>
    <property type="match status" value="1"/>
</dbReference>
<evidence type="ECO:0000256" key="9">
    <source>
        <dbReference type="ARBA" id="ARBA00004651"/>
    </source>
</evidence>
<evidence type="ECO:0000256" key="31">
    <source>
        <dbReference type="ARBA" id="ARBA00032780"/>
    </source>
</evidence>
<comment type="catalytic activity">
    <reaction evidence="2">
        <text>(9Z)-octadecenoate(out) = (9Z)-octadecenoate(in)</text>
        <dbReference type="Rhea" id="RHEA:33655"/>
        <dbReference type="ChEBI" id="CHEBI:30823"/>
    </reaction>
    <physiologicalReaction direction="left-to-right" evidence="2">
        <dbReference type="Rhea" id="RHEA:33656"/>
    </physiologicalReaction>
</comment>
<comment type="caution">
    <text evidence="32">The sequence shown here is derived from an EMBL/GenBank/DDBJ whole genome shotgun (WGS) entry which is preliminary data.</text>
</comment>
<dbReference type="GO" id="GO:0150094">
    <property type="term" value="P:amyloid-beta clearance by cellular catabolic process"/>
    <property type="evidence" value="ECO:0007669"/>
    <property type="project" value="TreeGrafter"/>
</dbReference>
<sequence>VKKNGLLLCNLWPVIILLRSAVPALFPGVFMQSVINTWVKSSNSAILQNRTVKEILWGYTDPFLNSVPFPGVNPVVGVFYPYNGTSDGPYNVYTGTKDITKTAIIESYKNKSMTFILSYRTLSYWPGYCDMVNGTDGASFPPFVKKNQVLRFFSSDICR</sequence>
<keyword evidence="17" id="KW-0130">Cell adhesion</keyword>
<keyword evidence="16" id="KW-0832">Ubl conjugation</keyword>
<evidence type="ECO:0000256" key="29">
    <source>
        <dbReference type="ARBA" id="ARBA00031821"/>
    </source>
</evidence>
<protein>
    <recommendedName>
        <fullName evidence="11">Platelet glycoprotein 4</fullName>
    </recommendedName>
    <alternativeName>
        <fullName evidence="31">Glycoprotein IIIb</fullName>
    </alternativeName>
    <alternativeName>
        <fullName evidence="29">PAS IV</fullName>
    </alternativeName>
    <alternativeName>
        <fullName evidence="30">PAS-4</fullName>
    </alternativeName>
    <alternativeName>
        <fullName evidence="28">Platelet glycoprotein IV</fullName>
    </alternativeName>
</protein>
<evidence type="ECO:0000256" key="25">
    <source>
        <dbReference type="ARBA" id="ARBA00023180"/>
    </source>
</evidence>
<evidence type="ECO:0000256" key="12">
    <source>
        <dbReference type="ARBA" id="ARBA00022448"/>
    </source>
</evidence>
<evidence type="ECO:0000256" key="3">
    <source>
        <dbReference type="ARBA" id="ARBA00000934"/>
    </source>
</evidence>
<keyword evidence="21" id="KW-0472">Membrane</keyword>
<keyword evidence="12" id="KW-0813">Transport</keyword>
<comment type="similarity">
    <text evidence="10">Belongs to the CD36 family.</text>
</comment>
<dbReference type="EMBL" id="VZTZ01037086">
    <property type="protein sequence ID" value="NXU42986.1"/>
    <property type="molecule type" value="Genomic_DNA"/>
</dbReference>
<dbReference type="GO" id="GO:0019915">
    <property type="term" value="P:lipid storage"/>
    <property type="evidence" value="ECO:0007669"/>
    <property type="project" value="TreeGrafter"/>
</dbReference>
<dbReference type="GO" id="GO:0030169">
    <property type="term" value="F:low-density lipoprotein particle binding"/>
    <property type="evidence" value="ECO:0007669"/>
    <property type="project" value="TreeGrafter"/>
</dbReference>
<evidence type="ECO:0000313" key="32">
    <source>
        <dbReference type="EMBL" id="NXU42986.1"/>
    </source>
</evidence>
<comment type="catalytic activity">
    <reaction evidence="1">
        <text>(9Z,12Z)-octadecadienoate(out) = (9Z,12Z)-octadecadienoate(in)</text>
        <dbReference type="Rhea" id="RHEA:45264"/>
        <dbReference type="ChEBI" id="CHEBI:30245"/>
    </reaction>
    <physiologicalReaction direction="left-to-right" evidence="1">
        <dbReference type="Rhea" id="RHEA:45265"/>
    </physiologicalReaction>
</comment>
<dbReference type="PANTHER" id="PTHR11923">
    <property type="entry name" value="SCAVENGER RECEPTOR CLASS B TYPE-1 SR-B1"/>
    <property type="match status" value="1"/>
</dbReference>
<keyword evidence="15" id="KW-0812">Transmembrane</keyword>
<feature type="non-terminal residue" evidence="32">
    <location>
        <position position="1"/>
    </location>
</feature>
<evidence type="ECO:0000256" key="4">
    <source>
        <dbReference type="ARBA" id="ARBA00000996"/>
    </source>
</evidence>
<name>A0A7L3KMT6_9PASS</name>
<evidence type="ECO:0000256" key="23">
    <source>
        <dbReference type="ARBA" id="ARBA00023157"/>
    </source>
</evidence>
<evidence type="ECO:0000256" key="8">
    <source>
        <dbReference type="ARBA" id="ARBA00004555"/>
    </source>
</evidence>
<comment type="catalytic activity">
    <reaction evidence="27">
        <text>tetracosanoate(out) = tetracosanoate(in)</text>
        <dbReference type="Rhea" id="RHEA:45260"/>
        <dbReference type="ChEBI" id="CHEBI:31014"/>
    </reaction>
    <physiologicalReaction direction="left-to-right" evidence="27">
        <dbReference type="Rhea" id="RHEA:45261"/>
    </physiologicalReaction>
</comment>
<keyword evidence="24" id="KW-0675">Receptor</keyword>
<keyword evidence="26" id="KW-0449">Lipoprotein</keyword>
<dbReference type="GO" id="GO:0005794">
    <property type="term" value="C:Golgi apparatus"/>
    <property type="evidence" value="ECO:0007669"/>
    <property type="project" value="UniProtKB-SubCell"/>
</dbReference>
<accession>A0A7L3KMT6</accession>
<evidence type="ECO:0000256" key="17">
    <source>
        <dbReference type="ARBA" id="ARBA00022889"/>
    </source>
</evidence>